<keyword evidence="1" id="KW-0472">Membrane</keyword>
<dbReference type="AlphaFoldDB" id="A0A3B3UR55"/>
<dbReference type="Proteomes" id="UP000261500">
    <property type="component" value="Unplaced"/>
</dbReference>
<name>A0A3B3UR55_9TELE</name>
<keyword evidence="1" id="KW-0812">Transmembrane</keyword>
<dbReference type="GeneTree" id="ENSGT01150000287306"/>
<evidence type="ECO:0000256" key="1">
    <source>
        <dbReference type="SAM" id="Phobius"/>
    </source>
</evidence>
<evidence type="ECO:0000313" key="3">
    <source>
        <dbReference type="Proteomes" id="UP000261500"/>
    </source>
</evidence>
<keyword evidence="3" id="KW-1185">Reference proteome</keyword>
<keyword evidence="1" id="KW-1133">Transmembrane helix</keyword>
<feature type="transmembrane region" description="Helical" evidence="1">
    <location>
        <begin position="116"/>
        <end position="136"/>
    </location>
</feature>
<reference evidence="2" key="2">
    <citation type="submission" date="2025-09" db="UniProtKB">
        <authorList>
            <consortium name="Ensembl"/>
        </authorList>
    </citation>
    <scope>IDENTIFICATION</scope>
</reference>
<sequence>VVQSSGPVHCNVRLLTVQLHRATPSLTSLHLLAELRHVVRPDGSEELDVVVTVVLGHLICSGLTTYIDLHLSVQPVVQKKVVGHPDAVRLHGMTLSVVIISYVTCKANRGSNYFHMLLSTLQLSLALMLIFSIRMLGSNRRAHFGRPRLNFFRNVLV</sequence>
<accession>A0A3B3UR55</accession>
<feature type="transmembrane region" description="Helical" evidence="1">
    <location>
        <begin position="87"/>
        <end position="104"/>
    </location>
</feature>
<protein>
    <submittedName>
        <fullName evidence="2">Uncharacterized protein</fullName>
    </submittedName>
</protein>
<organism evidence="2 3">
    <name type="scientific">Poecilia latipinna</name>
    <name type="common">sailfin molly</name>
    <dbReference type="NCBI Taxonomy" id="48699"/>
    <lineage>
        <taxon>Eukaryota</taxon>
        <taxon>Metazoa</taxon>
        <taxon>Chordata</taxon>
        <taxon>Craniata</taxon>
        <taxon>Vertebrata</taxon>
        <taxon>Euteleostomi</taxon>
        <taxon>Actinopterygii</taxon>
        <taxon>Neopterygii</taxon>
        <taxon>Teleostei</taxon>
        <taxon>Neoteleostei</taxon>
        <taxon>Acanthomorphata</taxon>
        <taxon>Ovalentaria</taxon>
        <taxon>Atherinomorphae</taxon>
        <taxon>Cyprinodontiformes</taxon>
        <taxon>Poeciliidae</taxon>
        <taxon>Poeciliinae</taxon>
        <taxon>Poecilia</taxon>
    </lineage>
</organism>
<dbReference type="Ensembl" id="ENSPLAT00000023687.1">
    <property type="protein sequence ID" value="ENSPLAP00000015149.1"/>
    <property type="gene ID" value="ENSPLAG00000018988.1"/>
</dbReference>
<dbReference type="STRING" id="48699.ENSPLAP00000015149"/>
<evidence type="ECO:0000313" key="2">
    <source>
        <dbReference type="Ensembl" id="ENSPLAP00000015149.1"/>
    </source>
</evidence>
<proteinExistence type="predicted"/>
<reference evidence="2" key="1">
    <citation type="submission" date="2025-08" db="UniProtKB">
        <authorList>
            <consortium name="Ensembl"/>
        </authorList>
    </citation>
    <scope>IDENTIFICATION</scope>
</reference>